<keyword evidence="1" id="KW-1133">Transmembrane helix</keyword>
<dbReference type="RefSeq" id="WP_222608047.1">
    <property type="nucleotide sequence ID" value="NZ_CP081958.1"/>
</dbReference>
<keyword evidence="1" id="KW-0472">Membrane</keyword>
<keyword evidence="3" id="KW-1185">Reference proteome</keyword>
<name>A0A8T8WEN0_9EURY</name>
<dbReference type="AlphaFoldDB" id="A0A8T8WEN0"/>
<feature type="transmembrane region" description="Helical" evidence="1">
    <location>
        <begin position="190"/>
        <end position="210"/>
    </location>
</feature>
<sequence>MIVSLTGLTLCLWIVQSITDRISPSLLDTDQWGTSRSYGLAILFCATAFIHYMIYIKQFKGYYGRITTILNLDRGTAQQVVSESTHPPTIEVLGYTPPAVLSWATPLLVLAIISGIAALIIVSKSIRGEDQILPLQYSAVAVSIVGVYGVAYLIGGRAAGIRLLPQVTVVAAPLVSIIFVSLLRRRGLPLVYGLVGILLIAGIFTPAVSIPERTAGDYRPTASHSDLANVEWTTRHADHFMSDTFLVQVAHWKRLSTGTQSSEPEGIIGLRQSDPESVEMYLHPEDSSLLIHRAYFTRYYGVQRPHSANLVYTNGETTVHNL</sequence>
<keyword evidence="1" id="KW-0812">Transmembrane</keyword>
<protein>
    <submittedName>
        <fullName evidence="2">Uncharacterized protein</fullName>
    </submittedName>
</protein>
<feature type="transmembrane region" description="Helical" evidence="1">
    <location>
        <begin position="167"/>
        <end position="184"/>
    </location>
</feature>
<feature type="transmembrane region" description="Helical" evidence="1">
    <location>
        <begin position="100"/>
        <end position="123"/>
    </location>
</feature>
<dbReference type="EMBL" id="CP081958">
    <property type="protein sequence ID" value="QZP38246.1"/>
    <property type="molecule type" value="Genomic_DNA"/>
</dbReference>
<evidence type="ECO:0000256" key="1">
    <source>
        <dbReference type="SAM" id="Phobius"/>
    </source>
</evidence>
<proteinExistence type="predicted"/>
<dbReference type="KEGG" id="hmp:K6T50_03565"/>
<organism evidence="2 3">
    <name type="scientific">Halobaculum magnesiiphilum</name>
    <dbReference type="NCBI Taxonomy" id="1017351"/>
    <lineage>
        <taxon>Archaea</taxon>
        <taxon>Methanobacteriati</taxon>
        <taxon>Methanobacteriota</taxon>
        <taxon>Stenosarchaea group</taxon>
        <taxon>Halobacteria</taxon>
        <taxon>Halobacteriales</taxon>
        <taxon>Haloferacaceae</taxon>
        <taxon>Halobaculum</taxon>
    </lineage>
</organism>
<dbReference type="GeneID" id="67177189"/>
<evidence type="ECO:0000313" key="2">
    <source>
        <dbReference type="EMBL" id="QZP38246.1"/>
    </source>
</evidence>
<accession>A0A8T8WEN0</accession>
<gene>
    <name evidence="2" type="ORF">K6T50_03565</name>
</gene>
<feature type="transmembrane region" description="Helical" evidence="1">
    <location>
        <begin position="135"/>
        <end position="155"/>
    </location>
</feature>
<dbReference type="Proteomes" id="UP000826254">
    <property type="component" value="Chromosome"/>
</dbReference>
<feature type="transmembrane region" description="Helical" evidence="1">
    <location>
        <begin position="37"/>
        <end position="56"/>
    </location>
</feature>
<reference evidence="2 3" key="1">
    <citation type="journal article" date="2021" name="Int. J. Syst. Evol. Microbiol.">
        <title>Halobaculum halophilum sp. nov. and Halobaculum salinum sp. nov., isolated from salt lake and saline soil.</title>
        <authorList>
            <person name="Cui H.L."/>
            <person name="Shi X.W."/>
            <person name="Yin X.M."/>
            <person name="Yang X.Y."/>
            <person name="Hou J."/>
            <person name="Zhu L."/>
        </authorList>
    </citation>
    <scope>NUCLEOTIDE SEQUENCE [LARGE SCALE GENOMIC DNA]</scope>
    <source>
        <strain evidence="2 3">NBRC 109044</strain>
    </source>
</reference>
<evidence type="ECO:0000313" key="3">
    <source>
        <dbReference type="Proteomes" id="UP000826254"/>
    </source>
</evidence>